<gene>
    <name evidence="2" type="ORF">ACHAW5_008688</name>
</gene>
<evidence type="ECO:0000256" key="1">
    <source>
        <dbReference type="SAM" id="MobiDB-lite"/>
    </source>
</evidence>
<proteinExistence type="predicted"/>
<dbReference type="Proteomes" id="UP001530315">
    <property type="component" value="Unassembled WGS sequence"/>
</dbReference>
<feature type="region of interest" description="Disordered" evidence="1">
    <location>
        <begin position="1"/>
        <end position="38"/>
    </location>
</feature>
<comment type="caution">
    <text evidence="2">The sequence shown here is derived from an EMBL/GenBank/DDBJ whole genome shotgun (WGS) entry which is preliminary data.</text>
</comment>
<dbReference type="EMBL" id="JALLAZ020001151">
    <property type="protein sequence ID" value="KAL3779667.1"/>
    <property type="molecule type" value="Genomic_DNA"/>
</dbReference>
<dbReference type="AlphaFoldDB" id="A0ABD3NVG1"/>
<sequence length="109" mass="10956">MLEECMHPDLDDDPDVGEGGSFSGSSVGRGRRRGGARYDHNKKYDVDTGCSVASGGSALFDAASDYGTLLGGGRTGGYYGTNDVGGGGGGGGGGAGGLHWRGDMEKFDV</sequence>
<evidence type="ECO:0000313" key="2">
    <source>
        <dbReference type="EMBL" id="KAL3779667.1"/>
    </source>
</evidence>
<accession>A0ABD3NVG1</accession>
<feature type="compositionally biased region" description="Basic and acidic residues" evidence="1">
    <location>
        <begin position="100"/>
        <end position="109"/>
    </location>
</feature>
<name>A0ABD3NVG1_9STRA</name>
<protein>
    <submittedName>
        <fullName evidence="2">Uncharacterized protein</fullName>
    </submittedName>
</protein>
<evidence type="ECO:0000313" key="3">
    <source>
        <dbReference type="Proteomes" id="UP001530315"/>
    </source>
</evidence>
<feature type="region of interest" description="Disordered" evidence="1">
    <location>
        <begin position="90"/>
        <end position="109"/>
    </location>
</feature>
<organism evidence="2 3">
    <name type="scientific">Stephanodiscus triporus</name>
    <dbReference type="NCBI Taxonomy" id="2934178"/>
    <lineage>
        <taxon>Eukaryota</taxon>
        <taxon>Sar</taxon>
        <taxon>Stramenopiles</taxon>
        <taxon>Ochrophyta</taxon>
        <taxon>Bacillariophyta</taxon>
        <taxon>Coscinodiscophyceae</taxon>
        <taxon>Thalassiosirophycidae</taxon>
        <taxon>Stephanodiscales</taxon>
        <taxon>Stephanodiscaceae</taxon>
        <taxon>Stephanodiscus</taxon>
    </lineage>
</organism>
<reference evidence="2 3" key="1">
    <citation type="submission" date="2024-10" db="EMBL/GenBank/DDBJ databases">
        <title>Updated reference genomes for cyclostephanoid diatoms.</title>
        <authorList>
            <person name="Roberts W.R."/>
            <person name="Alverson A.J."/>
        </authorList>
    </citation>
    <scope>NUCLEOTIDE SEQUENCE [LARGE SCALE GENOMIC DNA]</scope>
    <source>
        <strain evidence="2 3">AJA276-08</strain>
    </source>
</reference>
<feature type="compositionally biased region" description="Gly residues" evidence="1">
    <location>
        <begin position="90"/>
        <end position="99"/>
    </location>
</feature>
<keyword evidence="3" id="KW-1185">Reference proteome</keyword>